<organism evidence="2 3">
    <name type="scientific">Morus notabilis</name>
    <dbReference type="NCBI Taxonomy" id="981085"/>
    <lineage>
        <taxon>Eukaryota</taxon>
        <taxon>Viridiplantae</taxon>
        <taxon>Streptophyta</taxon>
        <taxon>Embryophyta</taxon>
        <taxon>Tracheophyta</taxon>
        <taxon>Spermatophyta</taxon>
        <taxon>Magnoliopsida</taxon>
        <taxon>eudicotyledons</taxon>
        <taxon>Gunneridae</taxon>
        <taxon>Pentapetalae</taxon>
        <taxon>rosids</taxon>
        <taxon>fabids</taxon>
        <taxon>Rosales</taxon>
        <taxon>Moraceae</taxon>
        <taxon>Moreae</taxon>
        <taxon>Morus</taxon>
    </lineage>
</organism>
<dbReference type="PANTHER" id="PTHR34130">
    <property type="entry name" value="OS08G0243800 PROTEIN"/>
    <property type="match status" value="1"/>
</dbReference>
<evidence type="ECO:0000256" key="1">
    <source>
        <dbReference type="SAM" id="MobiDB-lite"/>
    </source>
</evidence>
<sequence>MVAKEIPAPNSTDREDQNDQDSSYEEEETLSLCDLPINNHSDTFKWEDGYFSSSSKKYQSSNSLENDDDYDEEDNFFEFFSEDFTATTYPNPKEIIFCGKLIHLAGKEQVSHEGNVLEPNGKTRRKRSIFHYLKPKSNDKALPLPTTTTKKCSYDNGLNLSLVGSPAVKPRWNLFMFGMVRAPSTKMGLRDMKNRQSRRRRSHSAMMFPSFDDNAKTNEETTTGNVSPKLRRKSGKGFWGLFKALRGRSRHAEVVAEAAYGCSPRDERRV</sequence>
<feature type="compositionally biased region" description="Acidic residues" evidence="1">
    <location>
        <begin position="18"/>
        <end position="29"/>
    </location>
</feature>
<dbReference type="Proteomes" id="UP000030645">
    <property type="component" value="Unassembled WGS sequence"/>
</dbReference>
<dbReference type="PANTHER" id="PTHR34130:SF5">
    <property type="entry name" value="OS08G0243800 PROTEIN"/>
    <property type="match status" value="1"/>
</dbReference>
<keyword evidence="3" id="KW-1185">Reference proteome</keyword>
<dbReference type="EMBL" id="KE344800">
    <property type="protein sequence ID" value="EXB80118.1"/>
    <property type="molecule type" value="Genomic_DNA"/>
</dbReference>
<accession>W9RAS1</accession>
<dbReference type="AlphaFoldDB" id="W9RAS1"/>
<evidence type="ECO:0000313" key="2">
    <source>
        <dbReference type="EMBL" id="EXB80118.1"/>
    </source>
</evidence>
<protein>
    <submittedName>
        <fullName evidence="2">Uncharacterized protein</fullName>
    </submittedName>
</protein>
<evidence type="ECO:0000313" key="3">
    <source>
        <dbReference type="Proteomes" id="UP000030645"/>
    </source>
</evidence>
<feature type="region of interest" description="Disordered" evidence="1">
    <location>
        <begin position="193"/>
        <end position="229"/>
    </location>
</feature>
<feature type="region of interest" description="Disordered" evidence="1">
    <location>
        <begin position="1"/>
        <end position="37"/>
    </location>
</feature>
<proteinExistence type="predicted"/>
<reference evidence="3" key="1">
    <citation type="submission" date="2013-01" db="EMBL/GenBank/DDBJ databases">
        <title>Draft Genome Sequence of a Mulberry Tree, Morus notabilis C.K. Schneid.</title>
        <authorList>
            <person name="He N."/>
            <person name="Zhao S."/>
        </authorList>
    </citation>
    <scope>NUCLEOTIDE SEQUENCE</scope>
</reference>
<gene>
    <name evidence="2" type="ORF">L484_013445</name>
</gene>
<name>W9RAS1_9ROSA</name>